<accession>A0A5B7JCH9</accession>
<evidence type="ECO:0000313" key="1">
    <source>
        <dbReference type="EMBL" id="MPC95641.1"/>
    </source>
</evidence>
<reference evidence="1 2" key="1">
    <citation type="submission" date="2019-05" db="EMBL/GenBank/DDBJ databases">
        <title>Another draft genome of Portunus trituberculatus and its Hox gene families provides insights of decapod evolution.</title>
        <authorList>
            <person name="Jeong J.-H."/>
            <person name="Song I."/>
            <person name="Kim S."/>
            <person name="Choi T."/>
            <person name="Kim D."/>
            <person name="Ryu S."/>
            <person name="Kim W."/>
        </authorList>
    </citation>
    <scope>NUCLEOTIDE SEQUENCE [LARGE SCALE GENOMIC DNA]</scope>
    <source>
        <tissue evidence="1">Muscle</tissue>
    </source>
</reference>
<proteinExistence type="predicted"/>
<dbReference type="EMBL" id="VSRR010102967">
    <property type="protein sequence ID" value="MPC95641.1"/>
    <property type="molecule type" value="Genomic_DNA"/>
</dbReference>
<dbReference type="AlphaFoldDB" id="A0A5B7JCH9"/>
<name>A0A5B7JCH9_PORTR</name>
<gene>
    <name evidence="1" type="ORF">E2C01_090860</name>
</gene>
<sequence>MSPSALDLMVGASTAVSASSITSFPENRYVLASLMRQEDPHRPSLPRPILPGSVRCSKAGYHRPAPQEGGTLGWWQWHE</sequence>
<organism evidence="1 2">
    <name type="scientific">Portunus trituberculatus</name>
    <name type="common">Swimming crab</name>
    <name type="synonym">Neptunus trituberculatus</name>
    <dbReference type="NCBI Taxonomy" id="210409"/>
    <lineage>
        <taxon>Eukaryota</taxon>
        <taxon>Metazoa</taxon>
        <taxon>Ecdysozoa</taxon>
        <taxon>Arthropoda</taxon>
        <taxon>Crustacea</taxon>
        <taxon>Multicrustacea</taxon>
        <taxon>Malacostraca</taxon>
        <taxon>Eumalacostraca</taxon>
        <taxon>Eucarida</taxon>
        <taxon>Decapoda</taxon>
        <taxon>Pleocyemata</taxon>
        <taxon>Brachyura</taxon>
        <taxon>Eubrachyura</taxon>
        <taxon>Portunoidea</taxon>
        <taxon>Portunidae</taxon>
        <taxon>Portuninae</taxon>
        <taxon>Portunus</taxon>
    </lineage>
</organism>
<comment type="caution">
    <text evidence="1">The sequence shown here is derived from an EMBL/GenBank/DDBJ whole genome shotgun (WGS) entry which is preliminary data.</text>
</comment>
<evidence type="ECO:0000313" key="2">
    <source>
        <dbReference type="Proteomes" id="UP000324222"/>
    </source>
</evidence>
<dbReference type="Proteomes" id="UP000324222">
    <property type="component" value="Unassembled WGS sequence"/>
</dbReference>
<protein>
    <submittedName>
        <fullName evidence="1">Uncharacterized protein</fullName>
    </submittedName>
</protein>
<keyword evidence="2" id="KW-1185">Reference proteome</keyword>